<keyword evidence="1" id="KW-0946">Virion</keyword>
<sequence>MKVVQQSNICYYKTLNQNRKNEFRIHYIKFSSLTYIRIYLRSFKNDKRCLLPLRTSCHAFRVCLSLSSRHYHCLPP</sequence>
<keyword evidence="1" id="KW-0261">Viral envelope protein</keyword>
<comment type="caution">
    <text evidence="1">The sequence shown here is derived from an EMBL/GenBank/DDBJ whole genome shotgun (WGS) entry which is preliminary data.</text>
</comment>
<dbReference type="Proteomes" id="UP001219518">
    <property type="component" value="Unassembled WGS sequence"/>
</dbReference>
<feature type="non-terminal residue" evidence="1">
    <location>
        <position position="76"/>
    </location>
</feature>
<organism evidence="1 2">
    <name type="scientific">Frankliniella fusca</name>
    <dbReference type="NCBI Taxonomy" id="407009"/>
    <lineage>
        <taxon>Eukaryota</taxon>
        <taxon>Metazoa</taxon>
        <taxon>Ecdysozoa</taxon>
        <taxon>Arthropoda</taxon>
        <taxon>Hexapoda</taxon>
        <taxon>Insecta</taxon>
        <taxon>Pterygota</taxon>
        <taxon>Neoptera</taxon>
        <taxon>Paraneoptera</taxon>
        <taxon>Thysanoptera</taxon>
        <taxon>Terebrantia</taxon>
        <taxon>Thripoidea</taxon>
        <taxon>Thripidae</taxon>
        <taxon>Frankliniella</taxon>
    </lineage>
</organism>
<name>A0AAE1LVC5_9NEOP</name>
<protein>
    <submittedName>
        <fullName evidence="1">Envelope glycoprotein I</fullName>
    </submittedName>
</protein>
<dbReference type="AlphaFoldDB" id="A0AAE1LVC5"/>
<evidence type="ECO:0000313" key="1">
    <source>
        <dbReference type="EMBL" id="KAK3931417.1"/>
    </source>
</evidence>
<proteinExistence type="predicted"/>
<accession>A0AAE1LVC5</accession>
<gene>
    <name evidence="1" type="ORF">KUF71_025899</name>
</gene>
<evidence type="ECO:0000313" key="2">
    <source>
        <dbReference type="Proteomes" id="UP001219518"/>
    </source>
</evidence>
<dbReference type="EMBL" id="JAHWGI010001424">
    <property type="protein sequence ID" value="KAK3931417.1"/>
    <property type="molecule type" value="Genomic_DNA"/>
</dbReference>
<reference evidence="1" key="1">
    <citation type="submission" date="2021-07" db="EMBL/GenBank/DDBJ databases">
        <authorList>
            <person name="Catto M.A."/>
            <person name="Jacobson A."/>
            <person name="Kennedy G."/>
            <person name="Labadie P."/>
            <person name="Hunt B.G."/>
            <person name="Srinivasan R."/>
        </authorList>
    </citation>
    <scope>NUCLEOTIDE SEQUENCE</scope>
    <source>
        <strain evidence="1">PL_HMW_Pooled</strain>
        <tissue evidence="1">Head</tissue>
    </source>
</reference>
<keyword evidence="2" id="KW-1185">Reference proteome</keyword>
<reference evidence="1" key="2">
    <citation type="journal article" date="2023" name="BMC Genomics">
        <title>Pest status, molecular evolution, and epigenetic factors derived from the genome assembly of Frankliniella fusca, a thysanopteran phytovirus vector.</title>
        <authorList>
            <person name="Catto M.A."/>
            <person name="Labadie P.E."/>
            <person name="Jacobson A.L."/>
            <person name="Kennedy G.G."/>
            <person name="Srinivasan R."/>
            <person name="Hunt B.G."/>
        </authorList>
    </citation>
    <scope>NUCLEOTIDE SEQUENCE</scope>
    <source>
        <strain evidence="1">PL_HMW_Pooled</strain>
    </source>
</reference>